<feature type="transmembrane region" description="Helical" evidence="9">
    <location>
        <begin position="934"/>
        <end position="953"/>
    </location>
</feature>
<dbReference type="PANTHER" id="PTHR32063">
    <property type="match status" value="1"/>
</dbReference>
<evidence type="ECO:0000256" key="2">
    <source>
        <dbReference type="ARBA" id="ARBA00010942"/>
    </source>
</evidence>
<dbReference type="GO" id="GO:0008324">
    <property type="term" value="F:monoatomic cation transmembrane transporter activity"/>
    <property type="evidence" value="ECO:0007669"/>
    <property type="project" value="InterPro"/>
</dbReference>
<dbReference type="GO" id="GO:0042910">
    <property type="term" value="F:xenobiotic transmembrane transporter activity"/>
    <property type="evidence" value="ECO:0007669"/>
    <property type="project" value="TreeGrafter"/>
</dbReference>
<dbReference type="AlphaFoldDB" id="A0A328B9L4"/>
<proteinExistence type="inferred from homology"/>
<evidence type="ECO:0000313" key="11">
    <source>
        <dbReference type="Proteomes" id="UP000249524"/>
    </source>
</evidence>
<keyword evidence="5 9" id="KW-0812">Transmembrane</keyword>
<feature type="region of interest" description="Disordered" evidence="8">
    <location>
        <begin position="155"/>
        <end position="174"/>
    </location>
</feature>
<dbReference type="Gene3D" id="3.30.70.1430">
    <property type="entry name" value="Multidrug efflux transporter AcrB pore domain"/>
    <property type="match status" value="2"/>
</dbReference>
<name>A0A328B9L4_9CAUL</name>
<keyword evidence="3" id="KW-0813">Transport</keyword>
<sequence>MFKAIIEASVRFRWFVVLATALVAAIGLFELTRLPIDAVPDITNRQVQINTVAPALAPEQMERQVTYPLETAMAGIPGLQSTRSLSRNGFSQITVIFSDQTDIYFARQQVAERMAQARERLPEGVEPGLAPITTGLGEVLMWTVDYVPFSPRTTARPGQPGWQADGSYLTPEGDRLTTDRARATYLRTVQDWIIAPRMRTTTGLAGVDVNGGYVKEYAVRPDAARLASYGLSLGDLIQALDRANTQAGAGFIQRAGEALTVRSDALAQTVQDLAQAPVVNRNGLVVRVADVATVEIGEAPRLGGASRDGHEAVIGTALMLAGGNSRTVAQAAAERLEEVAASLPPGVIAKPVLNRSELVNSTIKTVAKNLVEGALLVIVILFLLLGNIRAASITALMIPISFLFAVIGMNRFGISGNLMSLGALDFGLLVDGAVVVVENTLLMLGHRRAELGRMLTRRERLGVAGAAARQMVKPAAFGQLIILLVFTPLLMLEGVEGKTFIPMGATVMLALVGAFIFSFTFVPAMTALWVRDPKTVHVDDAGQAIEHETRILTFARKRIEPAIRAAVARPKIVLISALATLAVGVVSFSVLGREFIPTLDEGDIAMQALRVPSASLEQSLAMQMKLERAIKAQPEVETMFSRTGTAEAAVDPMPPNISDAVIVLKKRKDWPDPKLPKEELIARIEKAAAQQLGNSFEFSQPIELRFNELISGVRTDLAVMVYGDDFAQLQATADQVAAALRATPGSADVRVEQASGLPTLTVSVDRFAAASYGLSAADVTEAVSAAIGGAEAGQIFEGDRRFDVVVRLPDSARNDPAALDALPVTTAAGVTVPLSSVAKIQIAEGQNQISRNDGSRRMVVQANVRGRDLGGFVTDAQTRVKAEVKLPAGYSLTWGGQFENLKRAEQRLGLVIPVVFVMIGVLLFMALGSFAEAGLVFACVPLALVGGALALLLRGMPFSVSAAVGFIAVSGVATLNGLVLMQAIRERLTEGLEPVTAAIEGATSRLRAVLTTALVAIVGFIPMAIASGAGAEVQKPLATVVIGGLLTATALTLLVLPTFAAKAVRHRKDEGVDDDEEAAP</sequence>
<comment type="subcellular location">
    <subcellularLocation>
        <location evidence="1">Cell membrane</location>
        <topology evidence="1">Multi-pass membrane protein</topology>
    </subcellularLocation>
</comment>
<dbReference type="Pfam" id="PF00873">
    <property type="entry name" value="ACR_tran"/>
    <property type="match status" value="1"/>
</dbReference>
<protein>
    <submittedName>
        <fullName evidence="10">CusA/CzcA family heavy metal efflux RND transporter</fullName>
    </submittedName>
</protein>
<dbReference type="Proteomes" id="UP000249524">
    <property type="component" value="Unassembled WGS sequence"/>
</dbReference>
<dbReference type="RefSeq" id="WP_111277586.1">
    <property type="nucleotide sequence ID" value="NZ_QFYS01000009.1"/>
</dbReference>
<feature type="transmembrane region" description="Helical" evidence="9">
    <location>
        <begin position="395"/>
        <end position="414"/>
    </location>
</feature>
<feature type="transmembrane region" description="Helical" evidence="9">
    <location>
        <begin position="572"/>
        <end position="591"/>
    </location>
</feature>
<comment type="caution">
    <text evidence="10">The sequence shown here is derived from an EMBL/GenBank/DDBJ whole genome shotgun (WGS) entry which is preliminary data.</text>
</comment>
<evidence type="ECO:0000256" key="7">
    <source>
        <dbReference type="ARBA" id="ARBA00023136"/>
    </source>
</evidence>
<evidence type="ECO:0000256" key="4">
    <source>
        <dbReference type="ARBA" id="ARBA00022475"/>
    </source>
</evidence>
<feature type="transmembrane region" description="Helical" evidence="9">
    <location>
        <begin position="370"/>
        <end position="388"/>
    </location>
</feature>
<gene>
    <name evidence="10" type="ORF">DJ019_17900</name>
</gene>
<dbReference type="InterPro" id="IPR001036">
    <property type="entry name" value="Acrflvin-R"/>
</dbReference>
<dbReference type="InterPro" id="IPR027463">
    <property type="entry name" value="AcrB_DN_DC_subdom"/>
</dbReference>
<evidence type="ECO:0000313" key="10">
    <source>
        <dbReference type="EMBL" id="RAK63141.1"/>
    </source>
</evidence>
<comment type="similarity">
    <text evidence="2">Belongs to the resistance-nodulation-cell division (RND) (TC 2.A.6) family.</text>
</comment>
<evidence type="ECO:0000256" key="5">
    <source>
        <dbReference type="ARBA" id="ARBA00022692"/>
    </source>
</evidence>
<dbReference type="SUPFAM" id="SSF82866">
    <property type="entry name" value="Multidrug efflux transporter AcrB transmembrane domain"/>
    <property type="match status" value="2"/>
</dbReference>
<organism evidence="10 11">
    <name type="scientific">Phenylobacterium kunshanense</name>
    <dbReference type="NCBI Taxonomy" id="1445034"/>
    <lineage>
        <taxon>Bacteria</taxon>
        <taxon>Pseudomonadati</taxon>
        <taxon>Pseudomonadota</taxon>
        <taxon>Alphaproteobacteria</taxon>
        <taxon>Caulobacterales</taxon>
        <taxon>Caulobacteraceae</taxon>
        <taxon>Phenylobacterium</taxon>
    </lineage>
</organism>
<dbReference type="Gene3D" id="3.30.70.1320">
    <property type="entry name" value="Multidrug efflux transporter AcrB pore domain like"/>
    <property type="match status" value="1"/>
</dbReference>
<dbReference type="NCBIfam" id="TIGR00914">
    <property type="entry name" value="2A0601"/>
    <property type="match status" value="1"/>
</dbReference>
<dbReference type="GO" id="GO:0005886">
    <property type="term" value="C:plasma membrane"/>
    <property type="evidence" value="ECO:0007669"/>
    <property type="project" value="UniProtKB-SubCell"/>
</dbReference>
<evidence type="ECO:0000256" key="8">
    <source>
        <dbReference type="SAM" id="MobiDB-lite"/>
    </source>
</evidence>
<dbReference type="SUPFAM" id="SSF82693">
    <property type="entry name" value="Multidrug efflux transporter AcrB pore domain, PN1, PN2, PC1 and PC2 subdomains"/>
    <property type="match status" value="3"/>
</dbReference>
<evidence type="ECO:0000256" key="9">
    <source>
        <dbReference type="SAM" id="Phobius"/>
    </source>
</evidence>
<accession>A0A328B9L4</accession>
<evidence type="ECO:0000256" key="6">
    <source>
        <dbReference type="ARBA" id="ARBA00022989"/>
    </source>
</evidence>
<dbReference type="Gene3D" id="1.20.1640.10">
    <property type="entry name" value="Multidrug efflux transporter AcrB transmembrane domain"/>
    <property type="match status" value="3"/>
</dbReference>
<feature type="transmembrane region" description="Helical" evidence="9">
    <location>
        <begin position="959"/>
        <end position="980"/>
    </location>
</feature>
<dbReference type="PANTHER" id="PTHR32063:SF24">
    <property type="entry name" value="CATION EFFLUX SYSTEM (ACRB_ACRD_ACRF FAMILY)"/>
    <property type="match status" value="1"/>
</dbReference>
<feature type="transmembrane region" description="Helical" evidence="9">
    <location>
        <begin position="426"/>
        <end position="444"/>
    </location>
</feature>
<evidence type="ECO:0000256" key="1">
    <source>
        <dbReference type="ARBA" id="ARBA00004651"/>
    </source>
</evidence>
<dbReference type="EMBL" id="QFYS01000009">
    <property type="protein sequence ID" value="RAK63141.1"/>
    <property type="molecule type" value="Genomic_DNA"/>
</dbReference>
<keyword evidence="6 9" id="KW-1133">Transmembrane helix</keyword>
<keyword evidence="7 9" id="KW-0472">Membrane</keyword>
<feature type="transmembrane region" description="Helical" evidence="9">
    <location>
        <begin position="12"/>
        <end position="29"/>
    </location>
</feature>
<keyword evidence="4" id="KW-1003">Cell membrane</keyword>
<feature type="transmembrane region" description="Helical" evidence="9">
    <location>
        <begin position="1037"/>
        <end position="1059"/>
    </location>
</feature>
<keyword evidence="11" id="KW-1185">Reference proteome</keyword>
<feature type="transmembrane region" description="Helical" evidence="9">
    <location>
        <begin position="476"/>
        <end position="495"/>
    </location>
</feature>
<feature type="transmembrane region" description="Helical" evidence="9">
    <location>
        <begin position="908"/>
        <end position="927"/>
    </location>
</feature>
<dbReference type="Gene3D" id="3.30.70.1440">
    <property type="entry name" value="Multidrug efflux transporter AcrB pore domain"/>
    <property type="match status" value="1"/>
</dbReference>
<feature type="transmembrane region" description="Helical" evidence="9">
    <location>
        <begin position="507"/>
        <end position="530"/>
    </location>
</feature>
<feature type="transmembrane region" description="Helical" evidence="9">
    <location>
        <begin position="1008"/>
        <end position="1031"/>
    </location>
</feature>
<dbReference type="SUPFAM" id="SSF82714">
    <property type="entry name" value="Multidrug efflux transporter AcrB TolC docking domain, DN and DC subdomains"/>
    <property type="match status" value="2"/>
</dbReference>
<dbReference type="OrthoDB" id="9758757at2"/>
<dbReference type="Gene3D" id="3.30.2090.10">
    <property type="entry name" value="Multidrug efflux transporter AcrB TolC docking domain, DN and DC subdomains"/>
    <property type="match status" value="2"/>
</dbReference>
<dbReference type="InterPro" id="IPR004763">
    <property type="entry name" value="CusA-like"/>
</dbReference>
<evidence type="ECO:0000256" key="3">
    <source>
        <dbReference type="ARBA" id="ARBA00022448"/>
    </source>
</evidence>
<dbReference type="PRINTS" id="PR00702">
    <property type="entry name" value="ACRIFLAVINRP"/>
</dbReference>
<reference evidence="10 11" key="1">
    <citation type="submission" date="2018-05" db="EMBL/GenBank/DDBJ databases">
        <authorList>
            <person name="Lanie J.A."/>
            <person name="Ng W.-L."/>
            <person name="Kazmierczak K.M."/>
            <person name="Andrzejewski T.M."/>
            <person name="Davidsen T.M."/>
            <person name="Wayne K.J."/>
            <person name="Tettelin H."/>
            <person name="Glass J.I."/>
            <person name="Rusch D."/>
            <person name="Podicherti R."/>
            <person name="Tsui H.-C.T."/>
            <person name="Winkler M.E."/>
        </authorList>
    </citation>
    <scope>NUCLEOTIDE SEQUENCE [LARGE SCALE GENOMIC DNA]</scope>
    <source>
        <strain evidence="10 11">BUT-10</strain>
    </source>
</reference>